<dbReference type="InterPro" id="IPR019734">
    <property type="entry name" value="TPR_rpt"/>
</dbReference>
<sequence>MKRLLYTIAACLLAANLTFAQDAATAPNPKVLPMFGKVAKTEAQQLQDEKFLSSCDKSFTTRTEASNFFMERGWEYLNEGQTDTAMYRFNLAWLLNPDNGDAHWAFGLVTVAKGNPQEAIGYYEKALALKPKNSLLLSDLATCYVTLYEQKPKKKTLSKAVSYLDQSIAADAQNAYAYFTMSKVKYFNKDYNGAWTYLHKGRELNMAGLDYNYLLQLTEKLKDPQGFYKSDETAAQPE</sequence>
<keyword evidence="2" id="KW-0732">Signal</keyword>
<evidence type="ECO:0000313" key="3">
    <source>
        <dbReference type="EMBL" id="MBW3366574.1"/>
    </source>
</evidence>
<dbReference type="InterPro" id="IPR011990">
    <property type="entry name" value="TPR-like_helical_dom_sf"/>
</dbReference>
<dbReference type="SUPFAM" id="SSF48452">
    <property type="entry name" value="TPR-like"/>
    <property type="match status" value="1"/>
</dbReference>
<protein>
    <recommendedName>
        <fullName evidence="5">Tetratricopeptide repeat protein</fullName>
    </recommendedName>
</protein>
<dbReference type="PANTHER" id="PTHR12558">
    <property type="entry name" value="CELL DIVISION CYCLE 16,23,27"/>
    <property type="match status" value="1"/>
</dbReference>
<dbReference type="EMBL" id="JAHWXQ010000005">
    <property type="protein sequence ID" value="MBW3366574.1"/>
    <property type="molecule type" value="Genomic_DNA"/>
</dbReference>
<evidence type="ECO:0000313" key="4">
    <source>
        <dbReference type="Proteomes" id="UP000774935"/>
    </source>
</evidence>
<dbReference type="Proteomes" id="UP000774935">
    <property type="component" value="Unassembled WGS sequence"/>
</dbReference>
<feature type="repeat" description="TPR" evidence="1">
    <location>
        <begin position="66"/>
        <end position="99"/>
    </location>
</feature>
<feature type="signal peptide" evidence="2">
    <location>
        <begin position="1"/>
        <end position="20"/>
    </location>
</feature>
<dbReference type="Gene3D" id="1.25.40.10">
    <property type="entry name" value="Tetratricopeptide repeat domain"/>
    <property type="match status" value="1"/>
</dbReference>
<reference evidence="3 4" key="1">
    <citation type="submission" date="2021-07" db="EMBL/GenBank/DDBJ databases">
        <authorList>
            <person name="Kim M.K."/>
        </authorList>
    </citation>
    <scope>NUCLEOTIDE SEQUENCE [LARGE SCALE GENOMIC DNA]</scope>
    <source>
        <strain evidence="3 4">HLY7-15</strain>
    </source>
</reference>
<evidence type="ECO:0000256" key="2">
    <source>
        <dbReference type="SAM" id="SignalP"/>
    </source>
</evidence>
<evidence type="ECO:0000256" key="1">
    <source>
        <dbReference type="PROSITE-ProRule" id="PRU00339"/>
    </source>
</evidence>
<accession>A0ABS6XF17</accession>
<dbReference type="Pfam" id="PF14559">
    <property type="entry name" value="TPR_19"/>
    <property type="match status" value="1"/>
</dbReference>
<feature type="repeat" description="TPR" evidence="1">
    <location>
        <begin position="100"/>
        <end position="133"/>
    </location>
</feature>
<dbReference type="RefSeq" id="WP_199111323.1">
    <property type="nucleotide sequence ID" value="NZ_JAHWXQ010000005.1"/>
</dbReference>
<feature type="chain" id="PRO_5045836726" description="Tetratricopeptide repeat protein" evidence="2">
    <location>
        <begin position="21"/>
        <end position="238"/>
    </location>
</feature>
<organism evidence="3 4">
    <name type="scientific">Pontibacter populi</name>
    <dbReference type="NCBI Taxonomy" id="890055"/>
    <lineage>
        <taxon>Bacteria</taxon>
        <taxon>Pseudomonadati</taxon>
        <taxon>Bacteroidota</taxon>
        <taxon>Cytophagia</taxon>
        <taxon>Cytophagales</taxon>
        <taxon>Hymenobacteraceae</taxon>
        <taxon>Pontibacter</taxon>
    </lineage>
</organism>
<keyword evidence="1" id="KW-0802">TPR repeat</keyword>
<comment type="caution">
    <text evidence="3">The sequence shown here is derived from an EMBL/GenBank/DDBJ whole genome shotgun (WGS) entry which is preliminary data.</text>
</comment>
<dbReference type="SMART" id="SM00028">
    <property type="entry name" value="TPR"/>
    <property type="match status" value="2"/>
</dbReference>
<dbReference type="PANTHER" id="PTHR12558:SF13">
    <property type="entry name" value="CELL DIVISION CYCLE PROTEIN 27 HOMOLOG"/>
    <property type="match status" value="1"/>
</dbReference>
<gene>
    <name evidence="3" type="ORF">KYK27_16055</name>
</gene>
<keyword evidence="4" id="KW-1185">Reference proteome</keyword>
<name>A0ABS6XF17_9BACT</name>
<dbReference type="PROSITE" id="PS50005">
    <property type="entry name" value="TPR"/>
    <property type="match status" value="2"/>
</dbReference>
<evidence type="ECO:0008006" key="5">
    <source>
        <dbReference type="Google" id="ProtNLM"/>
    </source>
</evidence>
<proteinExistence type="predicted"/>